<dbReference type="Proteomes" id="UP000029998">
    <property type="component" value="Unassembled WGS sequence"/>
</dbReference>
<reference evidence="1 2" key="1">
    <citation type="submission" date="2013-08" db="EMBL/GenBank/DDBJ databases">
        <title>Genome sequencing of Lysobacter.</title>
        <authorList>
            <person name="Zhang S."/>
            <person name="Wang G."/>
        </authorList>
    </citation>
    <scope>NUCLEOTIDE SEQUENCE [LARGE SCALE GENOMIC DNA]</scope>
    <source>
        <strain evidence="1 2">GH1-9</strain>
    </source>
</reference>
<organism evidence="1 2">
    <name type="scientific">Lysobacter daejeonensis GH1-9</name>
    <dbReference type="NCBI Taxonomy" id="1385517"/>
    <lineage>
        <taxon>Bacteria</taxon>
        <taxon>Pseudomonadati</taxon>
        <taxon>Pseudomonadota</taxon>
        <taxon>Gammaproteobacteria</taxon>
        <taxon>Lysobacterales</taxon>
        <taxon>Lysobacteraceae</taxon>
        <taxon>Aerolutibacter</taxon>
    </lineage>
</organism>
<sequence length="86" mass="9812">MTGPWDIRDDIRADQLAERLLMRLAIALAKGLVSVNELPALQVTHSPECGHWRHDSCTCRRLVSMRLIDVRIDLHEDGTVTRTTQH</sequence>
<keyword evidence="2" id="KW-1185">Reference proteome</keyword>
<dbReference type="AlphaFoldDB" id="A0A0A0EZT5"/>
<dbReference type="STRING" id="1385517.N800_06725"/>
<gene>
    <name evidence="1" type="ORF">N800_06725</name>
</gene>
<comment type="caution">
    <text evidence="1">The sequence shown here is derived from an EMBL/GenBank/DDBJ whole genome shotgun (WGS) entry which is preliminary data.</text>
</comment>
<name>A0A0A0EZT5_9GAMM</name>
<dbReference type="RefSeq" id="WP_036136791.1">
    <property type="nucleotide sequence ID" value="NZ_AVPU01000011.1"/>
</dbReference>
<proteinExistence type="predicted"/>
<evidence type="ECO:0000313" key="2">
    <source>
        <dbReference type="Proteomes" id="UP000029998"/>
    </source>
</evidence>
<evidence type="ECO:0000313" key="1">
    <source>
        <dbReference type="EMBL" id="KGM54667.1"/>
    </source>
</evidence>
<dbReference type="EMBL" id="AVPU01000011">
    <property type="protein sequence ID" value="KGM54667.1"/>
    <property type="molecule type" value="Genomic_DNA"/>
</dbReference>
<protein>
    <submittedName>
        <fullName evidence="1">Uncharacterized protein</fullName>
    </submittedName>
</protein>
<dbReference type="OrthoDB" id="6121073at2"/>
<accession>A0A0A0EZT5</accession>